<feature type="transmembrane region" description="Helical" evidence="8">
    <location>
        <begin position="101"/>
        <end position="118"/>
    </location>
</feature>
<evidence type="ECO:0000256" key="4">
    <source>
        <dbReference type="ARBA" id="ARBA00022679"/>
    </source>
</evidence>
<feature type="transmembrane region" description="Helical" evidence="8">
    <location>
        <begin position="299"/>
        <end position="318"/>
    </location>
</feature>
<dbReference type="Pfam" id="PF13231">
    <property type="entry name" value="PMT_2"/>
    <property type="match status" value="1"/>
</dbReference>
<keyword evidence="2" id="KW-1003">Cell membrane</keyword>
<dbReference type="PANTHER" id="PTHR33908:SF11">
    <property type="entry name" value="MEMBRANE PROTEIN"/>
    <property type="match status" value="1"/>
</dbReference>
<evidence type="ECO:0000256" key="2">
    <source>
        <dbReference type="ARBA" id="ARBA00022475"/>
    </source>
</evidence>
<evidence type="ECO:0000313" key="10">
    <source>
        <dbReference type="EMBL" id="MBD2593041.1"/>
    </source>
</evidence>
<proteinExistence type="predicted"/>
<keyword evidence="5 8" id="KW-0812">Transmembrane</keyword>
<evidence type="ECO:0000256" key="6">
    <source>
        <dbReference type="ARBA" id="ARBA00022989"/>
    </source>
</evidence>
<keyword evidence="6 8" id="KW-1133">Transmembrane helix</keyword>
<evidence type="ECO:0000256" key="7">
    <source>
        <dbReference type="ARBA" id="ARBA00023136"/>
    </source>
</evidence>
<evidence type="ECO:0000256" key="5">
    <source>
        <dbReference type="ARBA" id="ARBA00022692"/>
    </source>
</evidence>
<name>A0ABR8FNI3_9NOSO</name>
<reference evidence="10 11" key="1">
    <citation type="journal article" date="2020" name="ISME J.">
        <title>Comparative genomics reveals insights into cyanobacterial evolution and habitat adaptation.</title>
        <authorList>
            <person name="Chen M.Y."/>
            <person name="Teng W.K."/>
            <person name="Zhao L."/>
            <person name="Hu C.X."/>
            <person name="Zhou Y.K."/>
            <person name="Han B.P."/>
            <person name="Song L.R."/>
            <person name="Shu W.S."/>
        </authorList>
    </citation>
    <scope>NUCLEOTIDE SEQUENCE [LARGE SCALE GENOMIC DNA]</scope>
    <source>
        <strain evidence="10 11">FACHB-130</strain>
    </source>
</reference>
<organism evidence="10 11">
    <name type="scientific">Nostoc spongiaeforme FACHB-130</name>
    <dbReference type="NCBI Taxonomy" id="1357510"/>
    <lineage>
        <taxon>Bacteria</taxon>
        <taxon>Bacillati</taxon>
        <taxon>Cyanobacteriota</taxon>
        <taxon>Cyanophyceae</taxon>
        <taxon>Nostocales</taxon>
        <taxon>Nostocaceae</taxon>
        <taxon>Nostoc</taxon>
    </lineage>
</organism>
<protein>
    <submittedName>
        <fullName evidence="10">Glycosyltransferase family 39 protein</fullName>
    </submittedName>
</protein>
<keyword evidence="4" id="KW-0808">Transferase</keyword>
<sequence length="539" mass="61762">MLYKLLRLQSIWRQIRLSDAFPYLSLLIWLLPLLLFTSGQNSLMAHDEGLYAWRARRMFDSGDWIAPWGTVHHKTPGFYWMIASAYTIFGMSEVSARIPSAIAGILCLFLIYKIGTIILNQKLAWLAAAILSVEFLWLQYCRLGAPDVPMIFLVLLAIFSLLKAELQPKYSAIWQFVAGFCLGLGFLVRSFMIFLPAMALLPYLIGEHRRHRHLASPVLYLGLILGFIPTFLWLWLSWQRYGSNSLNAILQFVVQLGSEERAGNNIIFYFWNVPLKAFPWFFFSVLGLVVACRRPLPNYHLLLVGFPIVLFTELSIFSTRLSHYSLGLYPFIAFLAALGLDWLGKIYEKTQPYKNLPRNLSYGFGGLGILLLLAGIYLLIWGNVEIRQYAPLGLFVGLSWLILPGVWIGRHHYNYQFFTANYWLAGWLIPCWLALAIAGSLGLIGDYNPAFRKFFHDPAIASILQTQPIYFVKLDGKNTVLLNFYTPIHAKTVDTIFQLPASSYAWIYLKNSPDLSRPHRVVGTVQDYQLIQVKEIDYR</sequence>
<dbReference type="PANTHER" id="PTHR33908">
    <property type="entry name" value="MANNOSYLTRANSFERASE YKCB-RELATED"/>
    <property type="match status" value="1"/>
</dbReference>
<evidence type="ECO:0000256" key="3">
    <source>
        <dbReference type="ARBA" id="ARBA00022676"/>
    </source>
</evidence>
<dbReference type="Proteomes" id="UP000603457">
    <property type="component" value="Unassembled WGS sequence"/>
</dbReference>
<comment type="subcellular location">
    <subcellularLocation>
        <location evidence="1">Cell membrane</location>
        <topology evidence="1">Multi-pass membrane protein</topology>
    </subcellularLocation>
</comment>
<feature type="transmembrane region" description="Helical" evidence="8">
    <location>
        <begin position="324"/>
        <end position="343"/>
    </location>
</feature>
<dbReference type="InterPro" id="IPR050297">
    <property type="entry name" value="LipidA_mod_glycosyltrf_83"/>
</dbReference>
<feature type="transmembrane region" description="Helical" evidence="8">
    <location>
        <begin position="172"/>
        <end position="205"/>
    </location>
</feature>
<feature type="transmembrane region" description="Helical" evidence="8">
    <location>
        <begin position="420"/>
        <end position="444"/>
    </location>
</feature>
<evidence type="ECO:0000256" key="8">
    <source>
        <dbReference type="SAM" id="Phobius"/>
    </source>
</evidence>
<dbReference type="RefSeq" id="WP_190966106.1">
    <property type="nucleotide sequence ID" value="NZ_JACJTB010000001.1"/>
</dbReference>
<feature type="transmembrane region" description="Helical" evidence="8">
    <location>
        <begin position="266"/>
        <end position="292"/>
    </location>
</feature>
<comment type="caution">
    <text evidence="10">The sequence shown here is derived from an EMBL/GenBank/DDBJ whole genome shotgun (WGS) entry which is preliminary data.</text>
</comment>
<accession>A0ABR8FNI3</accession>
<keyword evidence="7 8" id="KW-0472">Membrane</keyword>
<evidence type="ECO:0000259" key="9">
    <source>
        <dbReference type="Pfam" id="PF13231"/>
    </source>
</evidence>
<feature type="transmembrane region" description="Helical" evidence="8">
    <location>
        <begin position="364"/>
        <end position="382"/>
    </location>
</feature>
<evidence type="ECO:0000313" key="11">
    <source>
        <dbReference type="Proteomes" id="UP000603457"/>
    </source>
</evidence>
<dbReference type="InterPro" id="IPR038731">
    <property type="entry name" value="RgtA/B/C-like"/>
</dbReference>
<feature type="transmembrane region" description="Helical" evidence="8">
    <location>
        <begin position="20"/>
        <end position="38"/>
    </location>
</feature>
<feature type="domain" description="Glycosyltransferase RgtA/B/C/D-like" evidence="9">
    <location>
        <begin position="74"/>
        <end position="233"/>
    </location>
</feature>
<keyword evidence="11" id="KW-1185">Reference proteome</keyword>
<keyword evidence="3" id="KW-0328">Glycosyltransferase</keyword>
<dbReference type="EMBL" id="JACJTB010000001">
    <property type="protein sequence ID" value="MBD2593041.1"/>
    <property type="molecule type" value="Genomic_DNA"/>
</dbReference>
<gene>
    <name evidence="10" type="ORF">H6G74_01690</name>
</gene>
<feature type="transmembrane region" description="Helical" evidence="8">
    <location>
        <begin position="148"/>
        <end position="166"/>
    </location>
</feature>
<feature type="transmembrane region" description="Helical" evidence="8">
    <location>
        <begin position="388"/>
        <end position="408"/>
    </location>
</feature>
<evidence type="ECO:0000256" key="1">
    <source>
        <dbReference type="ARBA" id="ARBA00004651"/>
    </source>
</evidence>
<feature type="transmembrane region" description="Helical" evidence="8">
    <location>
        <begin position="217"/>
        <end position="236"/>
    </location>
</feature>